<name>A0A7Z1AH28_9GAMM</name>
<gene>
    <name evidence="1" type="ORF">CODIS_01370</name>
</gene>
<keyword evidence="2" id="KW-1185">Reference proteome</keyword>
<reference evidence="1 2" key="1">
    <citation type="submission" date="2016-06" db="EMBL/GenBank/DDBJ databases">
        <title>Genome sequence of endosymbiont of Candidatus Endolucinida thiodiazotropha.</title>
        <authorList>
            <person name="Poehlein A."/>
            <person name="Koenig S."/>
            <person name="Heiden S.E."/>
            <person name="Thuermer A."/>
            <person name="Voget S."/>
            <person name="Daniel R."/>
            <person name="Markert S."/>
            <person name="Gros O."/>
            <person name="Schweder T."/>
        </authorList>
    </citation>
    <scope>NUCLEOTIDE SEQUENCE [LARGE SCALE GENOMIC DNA]</scope>
    <source>
        <strain evidence="1 2">COS</strain>
    </source>
</reference>
<dbReference type="SUPFAM" id="SSF141371">
    <property type="entry name" value="PilZ domain-like"/>
    <property type="match status" value="1"/>
</dbReference>
<dbReference type="Proteomes" id="UP000094769">
    <property type="component" value="Unassembled WGS sequence"/>
</dbReference>
<protein>
    <recommendedName>
        <fullName evidence="3">PilZ domain-containing protein</fullName>
    </recommendedName>
</protein>
<organism evidence="1 2">
    <name type="scientific">Candidatus Thiodiazotropha endolucinida</name>
    <dbReference type="NCBI Taxonomy" id="1655433"/>
    <lineage>
        <taxon>Bacteria</taxon>
        <taxon>Pseudomonadati</taxon>
        <taxon>Pseudomonadota</taxon>
        <taxon>Gammaproteobacteria</taxon>
        <taxon>Chromatiales</taxon>
        <taxon>Sedimenticolaceae</taxon>
        <taxon>Candidatus Thiodiazotropha</taxon>
    </lineage>
</organism>
<dbReference type="EMBL" id="MARB01000001">
    <property type="protein sequence ID" value="ODJ89577.1"/>
    <property type="molecule type" value="Genomic_DNA"/>
</dbReference>
<proteinExistence type="predicted"/>
<evidence type="ECO:0000313" key="1">
    <source>
        <dbReference type="EMBL" id="ODJ89577.1"/>
    </source>
</evidence>
<evidence type="ECO:0008006" key="3">
    <source>
        <dbReference type="Google" id="ProtNLM"/>
    </source>
</evidence>
<evidence type="ECO:0000313" key="2">
    <source>
        <dbReference type="Proteomes" id="UP000094769"/>
    </source>
</evidence>
<dbReference type="OrthoDB" id="5770162at2"/>
<comment type="caution">
    <text evidence="1">The sequence shown here is derived from an EMBL/GenBank/DDBJ whole genome shotgun (WGS) entry which is preliminary data.</text>
</comment>
<dbReference type="AlphaFoldDB" id="A0A7Z1AH28"/>
<dbReference type="RefSeq" id="WP_069120376.1">
    <property type="nucleotide sequence ID" value="NZ_MARB01000001.1"/>
</dbReference>
<accession>A0A7Z1AH28</accession>
<sequence>MNNRRRHQRLEIDLSADLAFRGQTFEECRICNFSEGGIYLQCDDERLDELLPNGYIAEPDRMDAVLSVASRQVRISLVYKHDHGVGGSIIDHQEAEALYTHLQSQRENKHIEQTPIDKAAVKPVIETLQSRLSQSAA</sequence>
<dbReference type="Gene3D" id="2.40.10.220">
    <property type="entry name" value="predicted glycosyltransferase like domains"/>
    <property type="match status" value="1"/>
</dbReference>